<sequence length="1117" mass="124306">MALFANDIDLKTRAVGQLTPTFAYCNFVASAASTESLAQSGHLALSAPSQIIGRFQSLKILRHPHLCSYVDIHRGKHDRLFVVSEYFGHSLQKAGECMDSSVPFDPTQYITIQNLAGELLEGITYLHDLGIVHGCLCPQLILLDSERHVKLFNYGLNYMTGNGVDVDFPIGYPGYLAPESIMNLDARRNSKQDIWSLGVILVEQYTRHSFWTTSDLGLIFHSLATLAKWARTSSANVWQHKDIETLDINETVLRFLQQKTETNGTHQEDYNGDTTSSKTSISEDDGTATDILHRFILDCLQVDPNQRLSGHSLLSSPFLSSWTDTTSISTQWIKGPALVSENLTEPDCDGGDDDTSKQSKQQQDGDLLQGLPISQVYNLWKLAGGDVELDAAKKGAFLVTPVIERLPRLCGLAEGAEIGMTSRDAAQLYSDAVFTLGFKELYQRLDEEQQRTNNGGQSDRFEWDTDYFMVVDENEVNFLLDQDEENASGDNIDMPLEDRFIFTDGTAANNDVNKINSNPPHEHSIASPISPQHNAPVSPPPSSRSGRRALSFTGLSRSNSASSLPPTSPTGNNTSNAFVSTPSGSHSSITHLATASLSINNNSNTATTSGGNKNSNKLPLFLREQDVNYQFRRQALFSALLQQYPASKKELIHHAKVDIPPLLRGKVWAAILGVHGNVNQQYSNINKCIDMGADRQIDVDVPRCHQYNQLLASSVGHNKLRRLLKAWVAANPDLVYWQGLDSLCAPFLTLHFNDEAMAFACLQLFIPRFLNNFFLSDNAPVLQEYLAVFRHLLSYHDPELSSHLDTIGFMPDLYAIPWFLTLFTHVFPLDKIYHLWDKLLVGPSSLPLFAGIAILRQIRDVLLSCEFNDCIVLISDSFPKVDIEKCVQNAMSMCKVTPPSVSARIHEDSQNDKIKPKTDGGERATANDIIKKKDDTSSISAIDDVNASRTDTSDGDFVVVSEGDEAWWEQPLSIDVKKKELAPRINVIDLQRVLPYCLVLDIRSEQAFTRGHIPSSMNVQEQQLPSYATVLKKLNRKYHVVMAENDHAGAEYAGQLVHRFFPRVATLQGGIHALEASKGSNQLCYCRPQKQTKPGFKGKEPPFIIWRCKVPPPLMNK</sequence>
<proteinExistence type="predicted"/>
<dbReference type="GO" id="GO:0005096">
    <property type="term" value="F:GTPase activator activity"/>
    <property type="evidence" value="ECO:0007669"/>
    <property type="project" value="TreeGrafter"/>
</dbReference>
<dbReference type="Gene3D" id="3.40.250.10">
    <property type="entry name" value="Rhodanese-like domain"/>
    <property type="match status" value="1"/>
</dbReference>
<protein>
    <submittedName>
        <fullName evidence="5">Rab-GTPase-TBC domain-domain-containing protein</fullName>
    </submittedName>
</protein>
<dbReference type="Gene3D" id="1.10.472.80">
    <property type="entry name" value="Ypt/Rab-GAP domain of gyp1p, domain 3"/>
    <property type="match status" value="1"/>
</dbReference>
<dbReference type="SUPFAM" id="SSF52821">
    <property type="entry name" value="Rhodanese/Cell cycle control phosphatase"/>
    <property type="match status" value="1"/>
</dbReference>
<dbReference type="EMBL" id="MCGE01000007">
    <property type="protein sequence ID" value="ORZ19556.1"/>
    <property type="molecule type" value="Genomic_DNA"/>
</dbReference>
<dbReference type="GO" id="GO:0005524">
    <property type="term" value="F:ATP binding"/>
    <property type="evidence" value="ECO:0007669"/>
    <property type="project" value="InterPro"/>
</dbReference>
<feature type="compositionally biased region" description="Acidic residues" evidence="1">
    <location>
        <begin position="344"/>
        <end position="353"/>
    </location>
</feature>
<dbReference type="Gene3D" id="1.10.8.270">
    <property type="entry name" value="putative rabgap domain of human tbc1 domain family member 14 like domains"/>
    <property type="match status" value="1"/>
</dbReference>
<dbReference type="SUPFAM" id="SSF56112">
    <property type="entry name" value="Protein kinase-like (PK-like)"/>
    <property type="match status" value="1"/>
</dbReference>
<dbReference type="PROSITE" id="PS50011">
    <property type="entry name" value="PROTEIN_KINASE_DOM"/>
    <property type="match status" value="1"/>
</dbReference>
<reference evidence="5 6" key="1">
    <citation type="submission" date="2016-07" db="EMBL/GenBank/DDBJ databases">
        <title>Pervasive Adenine N6-methylation of Active Genes in Fungi.</title>
        <authorList>
            <consortium name="DOE Joint Genome Institute"/>
            <person name="Mondo S.J."/>
            <person name="Dannebaum R.O."/>
            <person name="Kuo R.C."/>
            <person name="Labutti K."/>
            <person name="Haridas S."/>
            <person name="Kuo A."/>
            <person name="Salamov A."/>
            <person name="Ahrendt S.R."/>
            <person name="Lipzen A."/>
            <person name="Sullivan W."/>
            <person name="Andreopoulos W.B."/>
            <person name="Clum A."/>
            <person name="Lindquist E."/>
            <person name="Daum C."/>
            <person name="Ramamoorthy G.K."/>
            <person name="Gryganskyi A."/>
            <person name="Culley D."/>
            <person name="Magnuson J.K."/>
            <person name="James T.Y."/>
            <person name="O'Malley M.A."/>
            <person name="Stajich J.E."/>
            <person name="Spatafora J.W."/>
            <person name="Visel A."/>
            <person name="Grigoriev I.V."/>
        </authorList>
    </citation>
    <scope>NUCLEOTIDE SEQUENCE [LARGE SCALE GENOMIC DNA]</scope>
    <source>
        <strain evidence="5 6">NRRL 1336</strain>
    </source>
</reference>
<evidence type="ECO:0000259" key="2">
    <source>
        <dbReference type="PROSITE" id="PS50011"/>
    </source>
</evidence>
<dbReference type="PROSITE" id="PS50086">
    <property type="entry name" value="TBC_RABGAP"/>
    <property type="match status" value="1"/>
</dbReference>
<dbReference type="Pfam" id="PF00566">
    <property type="entry name" value="RabGAP-TBC"/>
    <property type="match status" value="1"/>
</dbReference>
<dbReference type="SMART" id="SM00164">
    <property type="entry name" value="TBC"/>
    <property type="match status" value="1"/>
</dbReference>
<evidence type="ECO:0000313" key="6">
    <source>
        <dbReference type="Proteomes" id="UP000193560"/>
    </source>
</evidence>
<feature type="region of interest" description="Disordered" evidence="1">
    <location>
        <begin position="341"/>
        <end position="365"/>
    </location>
</feature>
<dbReference type="FunFam" id="1.10.8.270:FF:000044">
    <property type="entry name" value="TBC Kinase homolog"/>
    <property type="match status" value="1"/>
</dbReference>
<accession>A0A1X2INF8</accession>
<dbReference type="Pfam" id="PF00581">
    <property type="entry name" value="Rhodanese"/>
    <property type="match status" value="1"/>
</dbReference>
<dbReference type="InterPro" id="IPR001763">
    <property type="entry name" value="Rhodanese-like_dom"/>
</dbReference>
<evidence type="ECO:0000313" key="5">
    <source>
        <dbReference type="EMBL" id="ORZ19556.1"/>
    </source>
</evidence>
<comment type="caution">
    <text evidence="5">The sequence shown here is derived from an EMBL/GenBank/DDBJ whole genome shotgun (WGS) entry which is preliminary data.</text>
</comment>
<dbReference type="InterPro" id="IPR050302">
    <property type="entry name" value="Rab_GAP_TBC_domain"/>
</dbReference>
<dbReference type="PANTHER" id="PTHR47219:SF9">
    <property type="entry name" value="GTPASE ACTIVATING PROTEIN AND CENTROSOME-ASSOCIATED, ISOFORM B"/>
    <property type="match status" value="1"/>
</dbReference>
<feature type="compositionally biased region" description="Basic and acidic residues" evidence="1">
    <location>
        <begin position="905"/>
        <end position="922"/>
    </location>
</feature>
<gene>
    <name evidence="5" type="ORF">BCR42DRAFT_489480</name>
</gene>
<dbReference type="InterPro" id="IPR036873">
    <property type="entry name" value="Rhodanese-like_dom_sf"/>
</dbReference>
<dbReference type="InterPro" id="IPR035969">
    <property type="entry name" value="Rab-GAP_TBC_sf"/>
</dbReference>
<feature type="compositionally biased region" description="Polar residues" evidence="1">
    <location>
        <begin position="553"/>
        <end position="585"/>
    </location>
</feature>
<feature type="domain" description="Protein kinase" evidence="2">
    <location>
        <begin position="1"/>
        <end position="319"/>
    </location>
</feature>
<dbReference type="PANTHER" id="PTHR47219">
    <property type="entry name" value="RAB GTPASE-ACTIVATING PROTEIN 1-LIKE"/>
    <property type="match status" value="1"/>
</dbReference>
<feature type="region of interest" description="Disordered" evidence="1">
    <location>
        <begin position="263"/>
        <end position="282"/>
    </location>
</feature>
<dbReference type="OrthoDB" id="1668230at2759"/>
<dbReference type="InterPro" id="IPR000719">
    <property type="entry name" value="Prot_kinase_dom"/>
</dbReference>
<feature type="domain" description="Rab-GAP TBC" evidence="3">
    <location>
        <begin position="658"/>
        <end position="843"/>
    </location>
</feature>
<dbReference type="InterPro" id="IPR011009">
    <property type="entry name" value="Kinase-like_dom_sf"/>
</dbReference>
<keyword evidence="6" id="KW-1185">Reference proteome</keyword>
<feature type="domain" description="Rhodanese" evidence="4">
    <location>
        <begin position="997"/>
        <end position="1083"/>
    </location>
</feature>
<feature type="region of interest" description="Disordered" evidence="1">
    <location>
        <begin position="905"/>
        <end position="925"/>
    </location>
</feature>
<dbReference type="Gene3D" id="1.10.510.10">
    <property type="entry name" value="Transferase(Phosphotransferase) domain 1"/>
    <property type="match status" value="1"/>
</dbReference>
<dbReference type="Pfam" id="PF00069">
    <property type="entry name" value="Pkinase"/>
    <property type="match status" value="1"/>
</dbReference>
<dbReference type="InterPro" id="IPR000195">
    <property type="entry name" value="Rab-GAP-TBC_dom"/>
</dbReference>
<dbReference type="SMART" id="SM00220">
    <property type="entry name" value="S_TKc"/>
    <property type="match status" value="1"/>
</dbReference>
<feature type="region of interest" description="Disordered" evidence="1">
    <location>
        <begin position="511"/>
        <end position="585"/>
    </location>
</feature>
<evidence type="ECO:0000259" key="4">
    <source>
        <dbReference type="PROSITE" id="PS50206"/>
    </source>
</evidence>
<dbReference type="STRING" id="90262.A0A1X2INF8"/>
<evidence type="ECO:0000259" key="3">
    <source>
        <dbReference type="PROSITE" id="PS50086"/>
    </source>
</evidence>
<dbReference type="GO" id="GO:0031267">
    <property type="term" value="F:small GTPase binding"/>
    <property type="evidence" value="ECO:0007669"/>
    <property type="project" value="TreeGrafter"/>
</dbReference>
<name>A0A1X2INF8_9FUNG</name>
<organism evidence="5 6">
    <name type="scientific">Absidia repens</name>
    <dbReference type="NCBI Taxonomy" id="90262"/>
    <lineage>
        <taxon>Eukaryota</taxon>
        <taxon>Fungi</taxon>
        <taxon>Fungi incertae sedis</taxon>
        <taxon>Mucoromycota</taxon>
        <taxon>Mucoromycotina</taxon>
        <taxon>Mucoromycetes</taxon>
        <taxon>Mucorales</taxon>
        <taxon>Cunninghamellaceae</taxon>
        <taxon>Absidia</taxon>
    </lineage>
</organism>
<dbReference type="SUPFAM" id="SSF47923">
    <property type="entry name" value="Ypt/Rab-GAP domain of gyp1p"/>
    <property type="match status" value="2"/>
</dbReference>
<evidence type="ECO:0000256" key="1">
    <source>
        <dbReference type="SAM" id="MobiDB-lite"/>
    </source>
</evidence>
<dbReference type="Proteomes" id="UP000193560">
    <property type="component" value="Unassembled WGS sequence"/>
</dbReference>
<dbReference type="GO" id="GO:0004672">
    <property type="term" value="F:protein kinase activity"/>
    <property type="evidence" value="ECO:0007669"/>
    <property type="project" value="InterPro"/>
</dbReference>
<dbReference type="AlphaFoldDB" id="A0A1X2INF8"/>
<dbReference type="PROSITE" id="PS50206">
    <property type="entry name" value="RHODANESE_3"/>
    <property type="match status" value="1"/>
</dbReference>